<evidence type="ECO:0000256" key="2">
    <source>
        <dbReference type="ARBA" id="ARBA00022670"/>
    </source>
</evidence>
<sequence length="445" mass="51109">MKKHIIWLIAVFFCQIQANGQTNIDFREFTLDNGLHVIMHKDNRTPIVVTSVMYHVGSKNEDPDRTGFAHFFEHLLFEGSENIDRGEYTNLVEGNGGALNAFTSNDVTYYYELMPSNYLELALYLESERMLHAKIDEVGLETQREVVKEEKRQRYDNQPYGTILPETLARAYTRHPYQWAPIGSLDHLNAASLDEFMQFYKDFYVPNNAILTIAGDIDYEQTAAWVKKYFSEIPEGEHEIYRPEVEEPRKETEIRDVIYDNIQIPAIIQAYNLPPKNHPDAYAMEMLSTYLTGGKSSLMTKELVDKQQKALVIAAIPLDLEDGGIFIMYGIANMGVEPEDLENEVDLLIRKVQEEGISDQDFQKLQNIIENDLVSKNSSIEGIAQNLAESRLFYGDTGYINREMEKYGEVTKADIQRVAREYLTLDGRVVLYYLPKSQQTAASQE</sequence>
<dbReference type="GO" id="GO:0046872">
    <property type="term" value="F:metal ion binding"/>
    <property type="evidence" value="ECO:0007669"/>
    <property type="project" value="InterPro"/>
</dbReference>
<dbReference type="Pfam" id="PF00675">
    <property type="entry name" value="Peptidase_M16"/>
    <property type="match status" value="1"/>
</dbReference>
<dbReference type="Pfam" id="PF05193">
    <property type="entry name" value="Peptidase_M16_C"/>
    <property type="match status" value="1"/>
</dbReference>
<gene>
    <name evidence="8" type="ORF">SAMN04488057_110157</name>
</gene>
<feature type="domain" description="Peptidase M16 C-terminal" evidence="7">
    <location>
        <begin position="192"/>
        <end position="368"/>
    </location>
</feature>
<reference evidence="8 9" key="1">
    <citation type="submission" date="2016-11" db="EMBL/GenBank/DDBJ databases">
        <authorList>
            <person name="Jaros S."/>
            <person name="Januszkiewicz K."/>
            <person name="Wedrychowicz H."/>
        </authorList>
    </citation>
    <scope>NUCLEOTIDE SEQUENCE [LARGE SCALE GENOMIC DNA]</scope>
    <source>
        <strain evidence="8 9">CGMCC 1.6102</strain>
    </source>
</reference>
<keyword evidence="4" id="KW-0862">Zinc</keyword>
<evidence type="ECO:0000256" key="3">
    <source>
        <dbReference type="ARBA" id="ARBA00022801"/>
    </source>
</evidence>
<dbReference type="PANTHER" id="PTHR43690">
    <property type="entry name" value="NARDILYSIN"/>
    <property type="match status" value="1"/>
</dbReference>
<organism evidence="8 9">
    <name type="scientific">Cyclobacterium lianum</name>
    <dbReference type="NCBI Taxonomy" id="388280"/>
    <lineage>
        <taxon>Bacteria</taxon>
        <taxon>Pseudomonadati</taxon>
        <taxon>Bacteroidota</taxon>
        <taxon>Cytophagia</taxon>
        <taxon>Cytophagales</taxon>
        <taxon>Cyclobacteriaceae</taxon>
        <taxon>Cyclobacterium</taxon>
    </lineage>
</organism>
<evidence type="ECO:0000259" key="7">
    <source>
        <dbReference type="Pfam" id="PF05193"/>
    </source>
</evidence>
<keyword evidence="3" id="KW-0378">Hydrolase</keyword>
<protein>
    <submittedName>
        <fullName evidence="8">Predicted Zn-dependent peptidase</fullName>
    </submittedName>
</protein>
<name>A0A1M7PTS6_9BACT</name>
<evidence type="ECO:0000313" key="8">
    <source>
        <dbReference type="EMBL" id="SHN20938.1"/>
    </source>
</evidence>
<dbReference type="GO" id="GO:0008237">
    <property type="term" value="F:metallopeptidase activity"/>
    <property type="evidence" value="ECO:0007669"/>
    <property type="project" value="UniProtKB-KW"/>
</dbReference>
<feature type="domain" description="Peptidase M16 N-terminal" evidence="6">
    <location>
        <begin position="37"/>
        <end position="174"/>
    </location>
</feature>
<evidence type="ECO:0000256" key="1">
    <source>
        <dbReference type="ARBA" id="ARBA00007261"/>
    </source>
</evidence>
<evidence type="ECO:0000256" key="5">
    <source>
        <dbReference type="ARBA" id="ARBA00023049"/>
    </source>
</evidence>
<dbReference type="SUPFAM" id="SSF63411">
    <property type="entry name" value="LuxS/MPP-like metallohydrolase"/>
    <property type="match status" value="2"/>
</dbReference>
<dbReference type="Gene3D" id="3.30.830.10">
    <property type="entry name" value="Metalloenzyme, LuxS/M16 peptidase-like"/>
    <property type="match status" value="2"/>
</dbReference>
<evidence type="ECO:0000313" key="9">
    <source>
        <dbReference type="Proteomes" id="UP000184513"/>
    </source>
</evidence>
<dbReference type="PANTHER" id="PTHR43690:SF35">
    <property type="entry name" value="NON-CATALYTIC MEMBER OF PEPTIDASE SUBFAMILY M16B-RELATED"/>
    <property type="match status" value="1"/>
</dbReference>
<dbReference type="InterPro" id="IPR007863">
    <property type="entry name" value="Peptidase_M16_C"/>
</dbReference>
<dbReference type="STRING" id="388280.SAMN04488057_110157"/>
<dbReference type="InterPro" id="IPR011765">
    <property type="entry name" value="Pept_M16_N"/>
</dbReference>
<dbReference type="AlphaFoldDB" id="A0A1M7PTS6"/>
<keyword evidence="5" id="KW-0482">Metalloprotease</keyword>
<keyword evidence="9" id="KW-1185">Reference proteome</keyword>
<dbReference type="OrthoDB" id="9811314at2"/>
<proteinExistence type="inferred from homology"/>
<dbReference type="EMBL" id="FRCY01000010">
    <property type="protein sequence ID" value="SHN20938.1"/>
    <property type="molecule type" value="Genomic_DNA"/>
</dbReference>
<dbReference type="GO" id="GO:0006508">
    <property type="term" value="P:proteolysis"/>
    <property type="evidence" value="ECO:0007669"/>
    <property type="project" value="UniProtKB-KW"/>
</dbReference>
<dbReference type="Proteomes" id="UP000184513">
    <property type="component" value="Unassembled WGS sequence"/>
</dbReference>
<keyword evidence="2" id="KW-0645">Protease</keyword>
<accession>A0A1M7PTS6</accession>
<dbReference type="InterPro" id="IPR050626">
    <property type="entry name" value="Peptidase_M16"/>
</dbReference>
<evidence type="ECO:0000259" key="6">
    <source>
        <dbReference type="Pfam" id="PF00675"/>
    </source>
</evidence>
<evidence type="ECO:0000256" key="4">
    <source>
        <dbReference type="ARBA" id="ARBA00022833"/>
    </source>
</evidence>
<dbReference type="RefSeq" id="WP_073095708.1">
    <property type="nucleotide sequence ID" value="NZ_FRCY01000010.1"/>
</dbReference>
<dbReference type="InterPro" id="IPR011249">
    <property type="entry name" value="Metalloenz_LuxS/M16"/>
</dbReference>
<comment type="similarity">
    <text evidence="1">Belongs to the peptidase M16 family.</text>
</comment>